<evidence type="ECO:0000313" key="3">
    <source>
        <dbReference type="EMBL" id="CAD6998591.1"/>
    </source>
</evidence>
<dbReference type="OrthoDB" id="6781345at2759"/>
<evidence type="ECO:0000256" key="1">
    <source>
        <dbReference type="SAM" id="MobiDB-lite"/>
    </source>
</evidence>
<keyword evidence="4" id="KW-1185">Reference proteome</keyword>
<evidence type="ECO:0000313" key="4">
    <source>
        <dbReference type="Proteomes" id="UP000606786"/>
    </source>
</evidence>
<accession>A0A811UIJ5</accession>
<proteinExistence type="predicted"/>
<gene>
    <name evidence="3" type="ORF">CCAP1982_LOCUS7169</name>
</gene>
<comment type="caution">
    <text evidence="3">The sequence shown here is derived from an EMBL/GenBank/DDBJ whole genome shotgun (WGS) entry which is preliminary data.</text>
</comment>
<dbReference type="Pfam" id="PF16060">
    <property type="entry name" value="DUF4802"/>
    <property type="match status" value="1"/>
</dbReference>
<dbReference type="Proteomes" id="UP000606786">
    <property type="component" value="Unassembled WGS sequence"/>
</dbReference>
<dbReference type="InterPro" id="IPR032061">
    <property type="entry name" value="DUF4802"/>
</dbReference>
<protein>
    <submittedName>
        <fullName evidence="3">(Mediterranean fruit fly) hypothetical protein</fullName>
    </submittedName>
</protein>
<feature type="domain" description="DUF4802" evidence="2">
    <location>
        <begin position="328"/>
        <end position="368"/>
    </location>
</feature>
<dbReference type="AlphaFoldDB" id="A0A811UIJ5"/>
<dbReference type="EMBL" id="CAJHJT010000012">
    <property type="protein sequence ID" value="CAD6998591.1"/>
    <property type="molecule type" value="Genomic_DNA"/>
</dbReference>
<feature type="compositionally biased region" description="Polar residues" evidence="1">
    <location>
        <begin position="295"/>
        <end position="307"/>
    </location>
</feature>
<reference evidence="3" key="1">
    <citation type="submission" date="2020-11" db="EMBL/GenBank/DDBJ databases">
        <authorList>
            <person name="Whitehead M."/>
        </authorList>
    </citation>
    <scope>NUCLEOTIDE SEQUENCE</scope>
    <source>
        <strain evidence="3">EGII</strain>
    </source>
</reference>
<name>A0A811UIJ5_CERCA</name>
<sequence>MDYLSDNTMDDMIVQNNNQHSVYVLNSNYRYYGNFSRHNLLGTNDGTNKNSSNCQHSSAARSGNRSCSASTLTFEHKLCNLGNFRDVPEAIGIPVTTAPPSLSATVPTTTIAPPPTRCLPPTTAIQKFFNCSYVSAAGEGNGVHALLAGSSRGDGCGGAVEVLSVQRTCQIKTSSSNNKKKSVNLKPSLIAKKTKFRKFIEEEKWRANEECTGENEFLHSGDNACLDCTGPRTPIEFHTNSCVKESNAAESTMLTASMAAMASCESYNTTVKHDWNGKLDESAAGSGSKRHQEQKQSSYWSGNGDSSHQQKHAQPQLEVWKLSQQQKSNYDLYKEATELLGLSCTLCDNCRCLECQSSYFDCDDSDSLPDLSNSEEFDEETMNAINSSVDLVMYAHCYSDKAMTNNGISTTQSEQRWKIADQSQRQTQQTHHISHAVNCNATDLLDSGYDSCKLAVDDEVHSSERHPPNEIEIL</sequence>
<evidence type="ECO:0000259" key="2">
    <source>
        <dbReference type="Pfam" id="PF16060"/>
    </source>
</evidence>
<feature type="region of interest" description="Disordered" evidence="1">
    <location>
        <begin position="43"/>
        <end position="63"/>
    </location>
</feature>
<feature type="region of interest" description="Disordered" evidence="1">
    <location>
        <begin position="278"/>
        <end position="315"/>
    </location>
</feature>
<organism evidence="3 4">
    <name type="scientific">Ceratitis capitata</name>
    <name type="common">Mediterranean fruit fly</name>
    <name type="synonym">Tephritis capitata</name>
    <dbReference type="NCBI Taxonomy" id="7213"/>
    <lineage>
        <taxon>Eukaryota</taxon>
        <taxon>Metazoa</taxon>
        <taxon>Ecdysozoa</taxon>
        <taxon>Arthropoda</taxon>
        <taxon>Hexapoda</taxon>
        <taxon>Insecta</taxon>
        <taxon>Pterygota</taxon>
        <taxon>Neoptera</taxon>
        <taxon>Endopterygota</taxon>
        <taxon>Diptera</taxon>
        <taxon>Brachycera</taxon>
        <taxon>Muscomorpha</taxon>
        <taxon>Tephritoidea</taxon>
        <taxon>Tephritidae</taxon>
        <taxon>Ceratitis</taxon>
        <taxon>Ceratitis</taxon>
    </lineage>
</organism>